<keyword evidence="2" id="KW-1185">Reference proteome</keyword>
<evidence type="ECO:0008006" key="3">
    <source>
        <dbReference type="Google" id="ProtNLM"/>
    </source>
</evidence>
<gene>
    <name evidence="1" type="ORF">ACFSC3_05415</name>
</gene>
<sequence>MTMTDLDPARSACASSAVNRAVRDDMVAIFGSDVRLSTKPMPTPISAHSALVPVQLPSRPRGRGYAVASTMFATAIAAGLYLGSNVVGASAPVAAIEHPSLPMVTTRPVPASAPAEVVTPDPVAVETPITVEEAPTVIAAPAAAPATASAAKEDSVRPRVTPSVVRAQRPAVVTSATVRRPAATVVNAAPAPAREAAVETSATPPLIEAERRVADALRSAEQAGVRPGLLRDYRREFTLARADVFQQPDRAGRVYAMISADLTRLTSEAEDRRSARR</sequence>
<reference evidence="2" key="1">
    <citation type="journal article" date="2019" name="Int. J. Syst. Evol. Microbiol.">
        <title>The Global Catalogue of Microorganisms (GCM) 10K type strain sequencing project: providing services to taxonomists for standard genome sequencing and annotation.</title>
        <authorList>
            <consortium name="The Broad Institute Genomics Platform"/>
            <consortium name="The Broad Institute Genome Sequencing Center for Infectious Disease"/>
            <person name="Wu L."/>
            <person name="Ma J."/>
        </authorList>
    </citation>
    <scope>NUCLEOTIDE SEQUENCE [LARGE SCALE GENOMIC DNA]</scope>
    <source>
        <strain evidence="2">Q85</strain>
    </source>
</reference>
<protein>
    <recommendedName>
        <fullName evidence="3">DUF4168 domain-containing protein</fullName>
    </recommendedName>
</protein>
<evidence type="ECO:0000313" key="1">
    <source>
        <dbReference type="EMBL" id="MFD1787006.1"/>
    </source>
</evidence>
<dbReference type="EMBL" id="JBHUFC010000002">
    <property type="protein sequence ID" value="MFD1787006.1"/>
    <property type="molecule type" value="Genomic_DNA"/>
</dbReference>
<evidence type="ECO:0000313" key="2">
    <source>
        <dbReference type="Proteomes" id="UP001597283"/>
    </source>
</evidence>
<organism evidence="1 2">
    <name type="scientific">Sphingomonas floccifaciens</name>
    <dbReference type="NCBI Taxonomy" id="1844115"/>
    <lineage>
        <taxon>Bacteria</taxon>
        <taxon>Pseudomonadati</taxon>
        <taxon>Pseudomonadota</taxon>
        <taxon>Alphaproteobacteria</taxon>
        <taxon>Sphingomonadales</taxon>
        <taxon>Sphingomonadaceae</taxon>
        <taxon>Sphingomonas</taxon>
    </lineage>
</organism>
<dbReference type="Proteomes" id="UP001597283">
    <property type="component" value="Unassembled WGS sequence"/>
</dbReference>
<proteinExistence type="predicted"/>
<comment type="caution">
    <text evidence="1">The sequence shown here is derived from an EMBL/GenBank/DDBJ whole genome shotgun (WGS) entry which is preliminary data.</text>
</comment>
<name>A0ABW4NA91_9SPHN</name>
<dbReference type="RefSeq" id="WP_380939379.1">
    <property type="nucleotide sequence ID" value="NZ_JBHUFC010000002.1"/>
</dbReference>
<accession>A0ABW4NA91</accession>